<feature type="signal peptide" evidence="2">
    <location>
        <begin position="1"/>
        <end position="18"/>
    </location>
</feature>
<keyword evidence="2" id="KW-0732">Signal</keyword>
<dbReference type="EMBL" id="JABWUV010000018">
    <property type="protein sequence ID" value="KAF6290928.1"/>
    <property type="molecule type" value="Genomic_DNA"/>
</dbReference>
<keyword evidence="4" id="KW-1185">Reference proteome</keyword>
<proteinExistence type="predicted"/>
<sequence>MQVRNPQALFIFFQLLHCLPQEPVVCDSFIRVQGVLKDKSCPAVGFNSSLKLSVFPWLTSPYSHLSLCLPPFPATPSPASGFSSSPFSEFGDSQVSNNPWDDLEKNEQGTLSPSGLTTLVQHQKG</sequence>
<dbReference type="AlphaFoldDB" id="A0A7J7SR67"/>
<dbReference type="Proteomes" id="UP000527355">
    <property type="component" value="Unassembled WGS sequence"/>
</dbReference>
<evidence type="ECO:0000313" key="4">
    <source>
        <dbReference type="Proteomes" id="UP000527355"/>
    </source>
</evidence>
<feature type="compositionally biased region" description="Polar residues" evidence="1">
    <location>
        <begin position="108"/>
        <end position="125"/>
    </location>
</feature>
<gene>
    <name evidence="3" type="ORF">mMyoMyo1_009320</name>
</gene>
<feature type="compositionally biased region" description="Low complexity" evidence="1">
    <location>
        <begin position="77"/>
        <end position="88"/>
    </location>
</feature>
<evidence type="ECO:0000256" key="2">
    <source>
        <dbReference type="SAM" id="SignalP"/>
    </source>
</evidence>
<evidence type="ECO:0000256" key="1">
    <source>
        <dbReference type="SAM" id="MobiDB-lite"/>
    </source>
</evidence>
<organism evidence="3 4">
    <name type="scientific">Myotis myotis</name>
    <name type="common">Greater mouse-eared bat</name>
    <name type="synonym">Vespertilio myotis</name>
    <dbReference type="NCBI Taxonomy" id="51298"/>
    <lineage>
        <taxon>Eukaryota</taxon>
        <taxon>Metazoa</taxon>
        <taxon>Chordata</taxon>
        <taxon>Craniata</taxon>
        <taxon>Vertebrata</taxon>
        <taxon>Euteleostomi</taxon>
        <taxon>Mammalia</taxon>
        <taxon>Eutheria</taxon>
        <taxon>Laurasiatheria</taxon>
        <taxon>Chiroptera</taxon>
        <taxon>Yangochiroptera</taxon>
        <taxon>Vespertilionidae</taxon>
        <taxon>Myotis</taxon>
    </lineage>
</organism>
<reference evidence="3 4" key="1">
    <citation type="journal article" date="2020" name="Nature">
        <title>Six reference-quality genomes reveal evolution of bat adaptations.</title>
        <authorList>
            <person name="Jebb D."/>
            <person name="Huang Z."/>
            <person name="Pippel M."/>
            <person name="Hughes G.M."/>
            <person name="Lavrichenko K."/>
            <person name="Devanna P."/>
            <person name="Winkler S."/>
            <person name="Jermiin L.S."/>
            <person name="Skirmuntt E.C."/>
            <person name="Katzourakis A."/>
            <person name="Burkitt-Gray L."/>
            <person name="Ray D.A."/>
            <person name="Sullivan K.A.M."/>
            <person name="Roscito J.G."/>
            <person name="Kirilenko B.M."/>
            <person name="Davalos L.M."/>
            <person name="Corthals A.P."/>
            <person name="Power M.L."/>
            <person name="Jones G."/>
            <person name="Ransome R.D."/>
            <person name="Dechmann D.K.N."/>
            <person name="Locatelli A.G."/>
            <person name="Puechmaille S.J."/>
            <person name="Fedrigo O."/>
            <person name="Jarvis E.D."/>
            <person name="Hiller M."/>
            <person name="Vernes S.C."/>
            <person name="Myers E.W."/>
            <person name="Teeling E.C."/>
        </authorList>
    </citation>
    <scope>NUCLEOTIDE SEQUENCE [LARGE SCALE GENOMIC DNA]</scope>
    <source>
        <strain evidence="3">MMyoMyo1</strain>
        <tissue evidence="3">Flight muscle</tissue>
    </source>
</reference>
<accession>A0A7J7SR67</accession>
<name>A0A7J7SR67_MYOMY</name>
<evidence type="ECO:0000313" key="3">
    <source>
        <dbReference type="EMBL" id="KAF6290928.1"/>
    </source>
</evidence>
<protein>
    <submittedName>
        <fullName evidence="3">Uncharacterized protein</fullName>
    </submittedName>
</protein>
<feature type="region of interest" description="Disordered" evidence="1">
    <location>
        <begin position="76"/>
        <end position="125"/>
    </location>
</feature>
<comment type="caution">
    <text evidence="3">The sequence shown here is derived from an EMBL/GenBank/DDBJ whole genome shotgun (WGS) entry which is preliminary data.</text>
</comment>
<feature type="chain" id="PRO_5029467675" evidence="2">
    <location>
        <begin position="19"/>
        <end position="125"/>
    </location>
</feature>